<feature type="non-terminal residue" evidence="1">
    <location>
        <position position="1"/>
    </location>
</feature>
<accession>A0A0A1UF09</accession>
<dbReference type="EMBL" id="KB206364">
    <property type="protein sequence ID" value="ELP92522.1"/>
    <property type="molecule type" value="Genomic_DNA"/>
</dbReference>
<keyword evidence="2" id="KW-1185">Reference proteome</keyword>
<dbReference type="RefSeq" id="XP_004259293.1">
    <property type="nucleotide sequence ID" value="XM_004259245.1"/>
</dbReference>
<reference evidence="1 2" key="1">
    <citation type="submission" date="2012-10" db="EMBL/GenBank/DDBJ databases">
        <authorList>
            <person name="Zafar N."/>
            <person name="Inman J."/>
            <person name="Hall N."/>
            <person name="Lorenzi H."/>
            <person name="Caler E."/>
        </authorList>
    </citation>
    <scope>NUCLEOTIDE SEQUENCE [LARGE SCALE GENOMIC DNA]</scope>
    <source>
        <strain evidence="1 2">IP1</strain>
    </source>
</reference>
<organism evidence="1 2">
    <name type="scientific">Entamoeba invadens IP1</name>
    <dbReference type="NCBI Taxonomy" id="370355"/>
    <lineage>
        <taxon>Eukaryota</taxon>
        <taxon>Amoebozoa</taxon>
        <taxon>Evosea</taxon>
        <taxon>Archamoebae</taxon>
        <taxon>Mastigamoebida</taxon>
        <taxon>Entamoebidae</taxon>
        <taxon>Entamoeba</taxon>
    </lineage>
</organism>
<dbReference type="GeneID" id="14891515"/>
<dbReference type="Proteomes" id="UP000014680">
    <property type="component" value="Unassembled WGS sequence"/>
</dbReference>
<sequence length="34" mass="4214">IKEEERKWDPKVMFKPYPIYLLDAEKAPRNNCQY</sequence>
<name>A0A0A1UF09_ENTIV</name>
<dbReference type="KEGG" id="eiv:EIN_276010"/>
<proteinExistence type="predicted"/>
<evidence type="ECO:0000313" key="1">
    <source>
        <dbReference type="EMBL" id="ELP92522.1"/>
    </source>
</evidence>
<dbReference type="VEuPathDB" id="AmoebaDB:EIN_276010"/>
<gene>
    <name evidence="1" type="ORF">EIN_276010</name>
</gene>
<protein>
    <submittedName>
        <fullName evidence="1">Uncharacterized protein</fullName>
    </submittedName>
</protein>
<evidence type="ECO:0000313" key="2">
    <source>
        <dbReference type="Proteomes" id="UP000014680"/>
    </source>
</evidence>
<dbReference type="AlphaFoldDB" id="A0A0A1UF09"/>